<evidence type="ECO:0000313" key="1">
    <source>
        <dbReference type="EMBL" id="STZ28335.1"/>
    </source>
</evidence>
<protein>
    <submittedName>
        <fullName evidence="1">Uncharacterized protein</fullName>
    </submittedName>
</protein>
<reference evidence="1 2" key="1">
    <citation type="submission" date="2018-06" db="EMBL/GenBank/DDBJ databases">
        <authorList>
            <consortium name="Pathogen Informatics"/>
            <person name="Doyle S."/>
        </authorList>
    </citation>
    <scope>NUCLEOTIDE SEQUENCE [LARGE SCALE GENOMIC DNA]</scope>
    <source>
        <strain evidence="1 2">NCTC11179</strain>
    </source>
</reference>
<proteinExistence type="predicted"/>
<dbReference type="RefSeq" id="WP_060873823.1">
    <property type="nucleotide sequence ID" value="NZ_CP068107.1"/>
</dbReference>
<dbReference type="OrthoDB" id="1451611at2"/>
<keyword evidence="2" id="KW-1185">Reference proteome</keyword>
<evidence type="ECO:0000313" key="2">
    <source>
        <dbReference type="Proteomes" id="UP000255024"/>
    </source>
</evidence>
<gene>
    <name evidence="1" type="ORF">NCTC11179_01877</name>
</gene>
<sequence>MNKAIFISVIESIKEQTTRDYEISNSLAQVYRTQVPVYDNSFLLKAIKDIMLFHFNNQAEALSEIDHYCFFCNFGRIEKDGDVLIETASELYDRLALEFLK</sequence>
<dbReference type="AlphaFoldDB" id="A0A378RMX5"/>
<dbReference type="EMBL" id="UGQL01000001">
    <property type="protein sequence ID" value="STZ28335.1"/>
    <property type="molecule type" value="Genomic_DNA"/>
</dbReference>
<organism evidence="1 2">
    <name type="scientific">Myroides odoratus</name>
    <name type="common">Flavobacterium odoratum</name>
    <dbReference type="NCBI Taxonomy" id="256"/>
    <lineage>
        <taxon>Bacteria</taxon>
        <taxon>Pseudomonadati</taxon>
        <taxon>Bacteroidota</taxon>
        <taxon>Flavobacteriia</taxon>
        <taxon>Flavobacteriales</taxon>
        <taxon>Flavobacteriaceae</taxon>
        <taxon>Myroides</taxon>
    </lineage>
</organism>
<name>A0A378RMX5_MYROD</name>
<accession>A0A378RMX5</accession>
<dbReference type="Proteomes" id="UP000255024">
    <property type="component" value="Unassembled WGS sequence"/>
</dbReference>